<reference evidence="6 8" key="1">
    <citation type="submission" date="2015-08" db="EMBL/GenBank/DDBJ databases">
        <title>Thermococcus thioreducens DSM 14981 genome sequencing.</title>
        <authorList>
            <person name="Hong S.-J."/>
            <person name="Kim M.-C."/>
            <person name="Shin J.-H."/>
        </authorList>
    </citation>
    <scope>NUCLEOTIDE SEQUENCE [LARGE SCALE GENOMIC DNA]</scope>
    <source>
        <strain evidence="6 8">DSM 14981</strain>
    </source>
</reference>
<dbReference type="PATRIC" id="fig|277988.4.peg.607"/>
<dbReference type="OrthoDB" id="14403at2157"/>
<dbReference type="NCBIfam" id="NF003326">
    <property type="entry name" value="PRK04337.1"/>
    <property type="match status" value="1"/>
</dbReference>
<proteinExistence type="inferred from homology"/>
<dbReference type="PROSITE" id="PS01105">
    <property type="entry name" value="RIBOSOMAL_L35AE"/>
    <property type="match status" value="1"/>
</dbReference>
<evidence type="ECO:0000313" key="5">
    <source>
        <dbReference type="EMBL" id="ASJ12444.1"/>
    </source>
</evidence>
<reference evidence="5 10" key="2">
    <citation type="submission" date="2016-04" db="EMBL/GenBank/DDBJ databases">
        <title>Complete genome sequence of Thermococcus thioreducens type strain OGL-20P.</title>
        <authorList>
            <person name="Oger P.M."/>
        </authorList>
    </citation>
    <scope>NUCLEOTIDE SEQUENCE [LARGE SCALE GENOMIC DNA]</scope>
    <source>
        <strain evidence="5 10">OGL-20P</strain>
    </source>
</reference>
<dbReference type="EMBL" id="FOIW01000001">
    <property type="protein sequence ID" value="SEV90699.1"/>
    <property type="molecule type" value="Genomic_DNA"/>
</dbReference>
<dbReference type="GeneID" id="33333929"/>
<accession>A0A0Q2QT26</accession>
<dbReference type="GO" id="GO:0006412">
    <property type="term" value="P:translation"/>
    <property type="evidence" value="ECO:0007669"/>
    <property type="project" value="UniProtKB-UniRule"/>
</dbReference>
<dbReference type="Proteomes" id="UP000250136">
    <property type="component" value="Chromosome"/>
</dbReference>
<evidence type="ECO:0000313" key="9">
    <source>
        <dbReference type="Proteomes" id="UP000182125"/>
    </source>
</evidence>
<sequence>MARGKALVLAYAGTHEHQDNHHMILKPLGIDDRNAASKLIGRKVVWTTPTGRKMYGKILRTHGNRGEVKAYFKPGLPGQALGDYVEIL</sequence>
<keyword evidence="2 4" id="KW-0689">Ribosomal protein</keyword>
<dbReference type="InterPro" id="IPR001780">
    <property type="entry name" value="Ribosomal_eL33"/>
</dbReference>
<dbReference type="GO" id="GO:0005840">
    <property type="term" value="C:ribosome"/>
    <property type="evidence" value="ECO:0007669"/>
    <property type="project" value="UniProtKB-KW"/>
</dbReference>
<protein>
    <recommendedName>
        <fullName evidence="4">Large ribosomal subunit protein eL33</fullName>
    </recommendedName>
</protein>
<evidence type="ECO:0000256" key="3">
    <source>
        <dbReference type="ARBA" id="ARBA00023274"/>
    </source>
</evidence>
<dbReference type="Proteomes" id="UP000051862">
    <property type="component" value="Unassembled WGS sequence"/>
</dbReference>
<dbReference type="Pfam" id="PF01247">
    <property type="entry name" value="Ribosomal_L35Ae"/>
    <property type="match status" value="1"/>
</dbReference>
<gene>
    <name evidence="4" type="primary">rpl35ae</name>
    <name evidence="5" type="ORF">A3L14_05855</name>
    <name evidence="6" type="ORF">AMR53_02860</name>
    <name evidence="7" type="ORF">SAMN05216170_0784</name>
</gene>
<keyword evidence="10" id="KW-1185">Reference proteome</keyword>
<comment type="similarity">
    <text evidence="1 4">Belongs to the eukaryotic ribosomal protein eL33 family.</text>
</comment>
<dbReference type="EMBL" id="CP015105">
    <property type="protein sequence ID" value="ASJ12444.1"/>
    <property type="molecule type" value="Genomic_DNA"/>
</dbReference>
<dbReference type="RefSeq" id="WP_055428830.1">
    <property type="nucleotide sequence ID" value="NZ_CP015105.1"/>
</dbReference>
<dbReference type="KEGG" id="ttd:A3L14_05855"/>
<evidence type="ECO:0000313" key="10">
    <source>
        <dbReference type="Proteomes" id="UP000250136"/>
    </source>
</evidence>
<evidence type="ECO:0000313" key="8">
    <source>
        <dbReference type="Proteomes" id="UP000051862"/>
    </source>
</evidence>
<dbReference type="GO" id="GO:0003735">
    <property type="term" value="F:structural constituent of ribosome"/>
    <property type="evidence" value="ECO:0007669"/>
    <property type="project" value="InterPro"/>
</dbReference>
<evidence type="ECO:0000313" key="6">
    <source>
        <dbReference type="EMBL" id="KQH83173.1"/>
    </source>
</evidence>
<dbReference type="Proteomes" id="UP000182125">
    <property type="component" value="Unassembled WGS sequence"/>
</dbReference>
<dbReference type="InterPro" id="IPR009000">
    <property type="entry name" value="Transl_B-barrel_sf"/>
</dbReference>
<dbReference type="InterPro" id="IPR038661">
    <property type="entry name" value="Ribosomal_eL33_sf"/>
</dbReference>
<evidence type="ECO:0000256" key="4">
    <source>
        <dbReference type="HAMAP-Rule" id="MF_00573"/>
    </source>
</evidence>
<dbReference type="HAMAP" id="MF_00573">
    <property type="entry name" value="Ribosomal_eL33"/>
    <property type="match status" value="1"/>
</dbReference>
<evidence type="ECO:0000313" key="7">
    <source>
        <dbReference type="EMBL" id="SEV90699.1"/>
    </source>
</evidence>
<evidence type="ECO:0000256" key="1">
    <source>
        <dbReference type="ARBA" id="ARBA00009269"/>
    </source>
</evidence>
<dbReference type="EMBL" id="LIXN01000003">
    <property type="protein sequence ID" value="KQH83173.1"/>
    <property type="molecule type" value="Genomic_DNA"/>
</dbReference>
<reference evidence="7 9" key="3">
    <citation type="submission" date="2016-10" db="EMBL/GenBank/DDBJ databases">
        <authorList>
            <person name="de Groot N.N."/>
        </authorList>
    </citation>
    <scope>NUCLEOTIDE SEQUENCE [LARGE SCALE GENOMIC DNA]</scope>
    <source>
        <strain evidence="7 9">OGL-20</strain>
    </source>
</reference>
<evidence type="ECO:0000256" key="2">
    <source>
        <dbReference type="ARBA" id="ARBA00022980"/>
    </source>
</evidence>
<dbReference type="SUPFAM" id="SSF50447">
    <property type="entry name" value="Translation proteins"/>
    <property type="match status" value="1"/>
</dbReference>
<dbReference type="GO" id="GO:1990904">
    <property type="term" value="C:ribonucleoprotein complex"/>
    <property type="evidence" value="ECO:0007669"/>
    <property type="project" value="UniProtKB-KW"/>
</dbReference>
<dbReference type="STRING" id="277988.SAMN05216170_0784"/>
<organism evidence="6 8">
    <name type="scientific">Thermococcus thioreducens</name>
    <dbReference type="NCBI Taxonomy" id="277988"/>
    <lineage>
        <taxon>Archaea</taxon>
        <taxon>Methanobacteriati</taxon>
        <taxon>Methanobacteriota</taxon>
        <taxon>Thermococci</taxon>
        <taxon>Thermococcales</taxon>
        <taxon>Thermococcaceae</taxon>
        <taxon>Thermococcus</taxon>
    </lineage>
</organism>
<dbReference type="InterPro" id="IPR018266">
    <property type="entry name" value="Ribosomal_eL33_CS"/>
</dbReference>
<dbReference type="AlphaFoldDB" id="A0A0Q2QT26"/>
<name>A0A0Q2QT26_9EURY</name>
<dbReference type="Gene3D" id="2.40.10.190">
    <property type="entry name" value="translation elongation factor selb, chain A, domain 4"/>
    <property type="match status" value="1"/>
</dbReference>
<keyword evidence="3 4" id="KW-0687">Ribonucleoprotein</keyword>